<name>A0A4U2YRB1_9ACTN</name>
<dbReference type="EMBL" id="SZPY01000001">
    <property type="protein sequence ID" value="TKI63949.1"/>
    <property type="molecule type" value="Genomic_DNA"/>
</dbReference>
<dbReference type="RefSeq" id="WP_137064413.1">
    <property type="nucleotide sequence ID" value="NZ_CP040748.1"/>
</dbReference>
<reference evidence="2 3" key="1">
    <citation type="submission" date="2019-04" db="EMBL/GenBank/DDBJ databases">
        <authorList>
            <person name="Dong K."/>
        </authorList>
    </citation>
    <scope>NUCLEOTIDE SEQUENCE [LARGE SCALE GENOMIC DNA]</scope>
    <source>
        <strain evidence="3">dk3543</strain>
    </source>
</reference>
<proteinExistence type="predicted"/>
<protein>
    <submittedName>
        <fullName evidence="2">Uncharacterized protein</fullName>
    </submittedName>
</protein>
<evidence type="ECO:0000313" key="2">
    <source>
        <dbReference type="EMBL" id="TKI63949.1"/>
    </source>
</evidence>
<feature type="compositionally biased region" description="Basic and acidic residues" evidence="1">
    <location>
        <begin position="116"/>
        <end position="130"/>
    </location>
</feature>
<sequence length="137" mass="15690">MTIRIMGVDERDSAWEDEQPRFRVYFQYPGEQPSVDSMAGMWTATYDVTGADVLQVVDWAQRRAGDELVYSVALVLDRPHRFPGDERGLLWVVGMDANDSYPDAAQREVKRRMLARRRDPVRVGPDDRMPDSATIAE</sequence>
<evidence type="ECO:0000313" key="3">
    <source>
        <dbReference type="Proteomes" id="UP000307808"/>
    </source>
</evidence>
<keyword evidence="3" id="KW-1185">Reference proteome</keyword>
<comment type="caution">
    <text evidence="2">The sequence shown here is derived from an EMBL/GenBank/DDBJ whole genome shotgun (WGS) entry which is preliminary data.</text>
</comment>
<dbReference type="AlphaFoldDB" id="A0A4U2YRB1"/>
<gene>
    <name evidence="2" type="ORF">FC770_01855</name>
</gene>
<evidence type="ECO:0000256" key="1">
    <source>
        <dbReference type="SAM" id="MobiDB-lite"/>
    </source>
</evidence>
<organism evidence="2 3">
    <name type="scientific">Nocardioides jishulii</name>
    <dbReference type="NCBI Taxonomy" id="2575440"/>
    <lineage>
        <taxon>Bacteria</taxon>
        <taxon>Bacillati</taxon>
        <taxon>Actinomycetota</taxon>
        <taxon>Actinomycetes</taxon>
        <taxon>Propionibacteriales</taxon>
        <taxon>Nocardioidaceae</taxon>
        <taxon>Nocardioides</taxon>
    </lineage>
</organism>
<dbReference type="OrthoDB" id="5121906at2"/>
<accession>A0A4U2YRB1</accession>
<feature type="region of interest" description="Disordered" evidence="1">
    <location>
        <begin position="115"/>
        <end position="137"/>
    </location>
</feature>
<dbReference type="Proteomes" id="UP000307808">
    <property type="component" value="Unassembled WGS sequence"/>
</dbReference>